<dbReference type="Proteomes" id="UP000092462">
    <property type="component" value="Unassembled WGS sequence"/>
</dbReference>
<keyword evidence="17" id="KW-0576">Peroxisome</keyword>
<name>A0A1B0D3U7_PHLPP</name>
<evidence type="ECO:0000256" key="13">
    <source>
        <dbReference type="ARBA" id="ARBA00022833"/>
    </source>
</evidence>
<reference evidence="19" key="1">
    <citation type="submission" date="2022-08" db="UniProtKB">
        <authorList>
            <consortium name="EnsemblMetazoa"/>
        </authorList>
    </citation>
    <scope>IDENTIFICATION</scope>
    <source>
        <strain evidence="19">Israel</strain>
    </source>
</reference>
<evidence type="ECO:0000256" key="7">
    <source>
        <dbReference type="ARBA" id="ARBA00022593"/>
    </source>
</evidence>
<keyword evidence="7" id="KW-0962">Peroxisome biogenesis</keyword>
<evidence type="ECO:0000256" key="15">
    <source>
        <dbReference type="ARBA" id="ARBA00022989"/>
    </source>
</evidence>
<evidence type="ECO:0000256" key="17">
    <source>
        <dbReference type="ARBA" id="ARBA00023140"/>
    </source>
</evidence>
<evidence type="ECO:0000259" key="18">
    <source>
        <dbReference type="PROSITE" id="PS50089"/>
    </source>
</evidence>
<evidence type="ECO:0000256" key="5">
    <source>
        <dbReference type="ARBA" id="ARBA00012483"/>
    </source>
</evidence>
<evidence type="ECO:0000256" key="8">
    <source>
        <dbReference type="ARBA" id="ARBA00022679"/>
    </source>
</evidence>
<dbReference type="EnsemblMetazoa" id="PPAI002020-RA">
    <property type="protein sequence ID" value="PPAI002020-PA"/>
    <property type="gene ID" value="PPAI002020"/>
</dbReference>
<keyword evidence="11" id="KW-0863">Zinc-finger</keyword>
<sequence>MVNGSISGEEITKRSIRVQVWKKLLEQKAATHTNYVYNRITNFVGAEKAAALLADTQEFKNAQRIKINTDKPQEPIKLLALGAGKPLFVSPARDSTALLAKIEAPADADLTVQKQLIRPQALRENGQEISEKQRALTVPRKMSLNHAKARQPEVIRAAQKDALFLEDITGRIGELLELLPTSRRLRLPEKLAKYLAGTLYYGLSTIFRLQTLGEEYTGMIQVDRGCRDLPQKHVQLITYLLDVGGEDLVRCLLQKIENEISHQENIIPEAREKIQVCLKHLKNSLPYWKTAHRAWFYIFAGKYHISKRFTGINYLLVRYWINSTMSMNAYRILGVITLLQLGIVLLKSLKNLREDLQRIKPEETLKPKFSNQTFQSQKICVLCLEPRTNTSSTPCGHLFCWHCIMDSLDQRNVCPVCREAVEKRSVVPLMNYS</sequence>
<dbReference type="SMART" id="SM00184">
    <property type="entry name" value="RING"/>
    <property type="match status" value="1"/>
</dbReference>
<keyword evidence="16" id="KW-0472">Membrane</keyword>
<dbReference type="Gene3D" id="3.30.40.10">
    <property type="entry name" value="Zinc/RING finger domain, C3HC4 (zinc finger)"/>
    <property type="match status" value="1"/>
</dbReference>
<dbReference type="InterPro" id="IPR025654">
    <property type="entry name" value="PEX2/10"/>
</dbReference>
<evidence type="ECO:0000256" key="4">
    <source>
        <dbReference type="ARBA" id="ARBA00008704"/>
    </source>
</evidence>
<evidence type="ECO:0000256" key="6">
    <source>
        <dbReference type="ARBA" id="ARBA00022448"/>
    </source>
</evidence>
<comment type="pathway">
    <text evidence="3">Protein modification; protein ubiquitination.</text>
</comment>
<dbReference type="VEuPathDB" id="VectorBase:PPAI002020"/>
<protein>
    <recommendedName>
        <fullName evidence="5">RING-type E3 ubiquitin transferase</fullName>
        <ecNumber evidence="5">2.3.2.27</ecNumber>
    </recommendedName>
</protein>
<keyword evidence="15" id="KW-1133">Transmembrane helix</keyword>
<dbReference type="SUPFAM" id="SSF57850">
    <property type="entry name" value="RING/U-box"/>
    <property type="match status" value="1"/>
</dbReference>
<keyword evidence="9" id="KW-0812">Transmembrane</keyword>
<feature type="domain" description="RING-type" evidence="18">
    <location>
        <begin position="380"/>
        <end position="418"/>
    </location>
</feature>
<keyword evidence="10" id="KW-0479">Metal-binding</keyword>
<dbReference type="CDD" id="cd16527">
    <property type="entry name" value="RING-HC_PEX10"/>
    <property type="match status" value="1"/>
</dbReference>
<evidence type="ECO:0000256" key="12">
    <source>
        <dbReference type="ARBA" id="ARBA00022786"/>
    </source>
</evidence>
<evidence type="ECO:0000256" key="14">
    <source>
        <dbReference type="ARBA" id="ARBA00022927"/>
    </source>
</evidence>
<dbReference type="InterPro" id="IPR001841">
    <property type="entry name" value="Znf_RING"/>
</dbReference>
<dbReference type="Pfam" id="PF13920">
    <property type="entry name" value="zf-C3HC4_3"/>
    <property type="match status" value="1"/>
</dbReference>
<dbReference type="InterPro" id="IPR013083">
    <property type="entry name" value="Znf_RING/FYVE/PHD"/>
</dbReference>
<keyword evidence="8" id="KW-0808">Transferase</keyword>
<dbReference type="VEuPathDB" id="VectorBase:PPAPM1_000577"/>
<keyword evidence="12" id="KW-0833">Ubl conjugation pathway</keyword>
<dbReference type="EC" id="2.3.2.27" evidence="5"/>
<evidence type="ECO:0000313" key="19">
    <source>
        <dbReference type="EnsemblMetazoa" id="PPAI002020-PA"/>
    </source>
</evidence>
<dbReference type="Pfam" id="PF04757">
    <property type="entry name" value="Pex2_Pex12"/>
    <property type="match status" value="1"/>
</dbReference>
<dbReference type="GO" id="GO:0016558">
    <property type="term" value="P:protein import into peroxisome matrix"/>
    <property type="evidence" value="ECO:0007669"/>
    <property type="project" value="InterPro"/>
</dbReference>
<dbReference type="PROSITE" id="PS00518">
    <property type="entry name" value="ZF_RING_1"/>
    <property type="match status" value="1"/>
</dbReference>
<dbReference type="PROSITE" id="PS50089">
    <property type="entry name" value="ZF_RING_2"/>
    <property type="match status" value="1"/>
</dbReference>
<keyword evidence="6" id="KW-0813">Transport</keyword>
<evidence type="ECO:0000256" key="16">
    <source>
        <dbReference type="ARBA" id="ARBA00023136"/>
    </source>
</evidence>
<keyword evidence="13" id="KW-0862">Zinc</keyword>
<comment type="subcellular location">
    <subcellularLocation>
        <location evidence="2">Peroxisome membrane</location>
        <topology evidence="2">Multi-pass membrane protein</topology>
    </subcellularLocation>
</comment>
<dbReference type="InterPro" id="IPR017907">
    <property type="entry name" value="Znf_RING_CS"/>
</dbReference>
<keyword evidence="20" id="KW-1185">Reference proteome</keyword>
<comment type="catalytic activity">
    <reaction evidence="1">
        <text>S-ubiquitinyl-[E2 ubiquitin-conjugating enzyme]-L-cysteine + [acceptor protein]-L-lysine = [E2 ubiquitin-conjugating enzyme]-L-cysteine + N(6)-ubiquitinyl-[acceptor protein]-L-lysine.</text>
        <dbReference type="EC" id="2.3.2.27"/>
    </reaction>
</comment>
<dbReference type="VEuPathDB" id="VectorBase:PPAPM1_000059"/>
<accession>A0A1B0D3U7</accession>
<organism evidence="19 20">
    <name type="scientific">Phlebotomus papatasi</name>
    <name type="common">Sandfly</name>
    <dbReference type="NCBI Taxonomy" id="29031"/>
    <lineage>
        <taxon>Eukaryota</taxon>
        <taxon>Metazoa</taxon>
        <taxon>Ecdysozoa</taxon>
        <taxon>Arthropoda</taxon>
        <taxon>Hexapoda</taxon>
        <taxon>Insecta</taxon>
        <taxon>Pterygota</taxon>
        <taxon>Neoptera</taxon>
        <taxon>Endopterygota</taxon>
        <taxon>Diptera</taxon>
        <taxon>Nematocera</taxon>
        <taxon>Psychodoidea</taxon>
        <taxon>Psychodidae</taxon>
        <taxon>Phlebotomus</taxon>
        <taxon>Phlebotomus</taxon>
    </lineage>
</organism>
<dbReference type="GO" id="GO:0008270">
    <property type="term" value="F:zinc ion binding"/>
    <property type="evidence" value="ECO:0007669"/>
    <property type="project" value="UniProtKB-KW"/>
</dbReference>
<dbReference type="PANTHER" id="PTHR23350:SF0">
    <property type="entry name" value="PEROXISOME BIOGENESIS FACTOR 10"/>
    <property type="match status" value="1"/>
</dbReference>
<evidence type="ECO:0000256" key="10">
    <source>
        <dbReference type="ARBA" id="ARBA00022723"/>
    </source>
</evidence>
<evidence type="ECO:0000256" key="1">
    <source>
        <dbReference type="ARBA" id="ARBA00000900"/>
    </source>
</evidence>
<dbReference type="EMBL" id="AJVK01023707">
    <property type="status" value="NOT_ANNOTATED_CDS"/>
    <property type="molecule type" value="Genomic_DNA"/>
</dbReference>
<proteinExistence type="inferred from homology"/>
<evidence type="ECO:0000256" key="3">
    <source>
        <dbReference type="ARBA" id="ARBA00004906"/>
    </source>
</evidence>
<dbReference type="GO" id="GO:0061630">
    <property type="term" value="F:ubiquitin protein ligase activity"/>
    <property type="evidence" value="ECO:0007669"/>
    <property type="project" value="UniProtKB-EC"/>
</dbReference>
<evidence type="ECO:0000256" key="11">
    <source>
        <dbReference type="ARBA" id="ARBA00022771"/>
    </source>
</evidence>
<evidence type="ECO:0000256" key="9">
    <source>
        <dbReference type="ARBA" id="ARBA00022692"/>
    </source>
</evidence>
<evidence type="ECO:0000256" key="2">
    <source>
        <dbReference type="ARBA" id="ARBA00004585"/>
    </source>
</evidence>
<dbReference type="PANTHER" id="PTHR23350">
    <property type="entry name" value="PEROXISOME ASSEMBLY PROTEIN 10"/>
    <property type="match status" value="1"/>
</dbReference>
<comment type="similarity">
    <text evidence="4">Belongs to the pex2/pex10/pex12 family.</text>
</comment>
<dbReference type="GO" id="GO:0005778">
    <property type="term" value="C:peroxisomal membrane"/>
    <property type="evidence" value="ECO:0007669"/>
    <property type="project" value="UniProtKB-SubCell"/>
</dbReference>
<keyword evidence="14" id="KW-0653">Protein transport</keyword>
<dbReference type="InterPro" id="IPR006845">
    <property type="entry name" value="Pex_N"/>
</dbReference>
<evidence type="ECO:0000313" key="20">
    <source>
        <dbReference type="Proteomes" id="UP000092462"/>
    </source>
</evidence>
<dbReference type="AlphaFoldDB" id="A0A1B0D3U7"/>